<reference evidence="1" key="2">
    <citation type="journal article" date="2015" name="Data Brief">
        <title>Shoot transcriptome of the giant reed, Arundo donax.</title>
        <authorList>
            <person name="Barrero R.A."/>
            <person name="Guerrero F.D."/>
            <person name="Moolhuijzen P."/>
            <person name="Goolsby J.A."/>
            <person name="Tidwell J."/>
            <person name="Bellgard S.E."/>
            <person name="Bellgard M.I."/>
        </authorList>
    </citation>
    <scope>NUCLEOTIDE SEQUENCE</scope>
    <source>
        <tissue evidence="1">Shoot tissue taken approximately 20 cm above the soil surface</tissue>
    </source>
</reference>
<dbReference type="EMBL" id="GBRH01228260">
    <property type="protein sequence ID" value="JAD69635.1"/>
    <property type="molecule type" value="Transcribed_RNA"/>
</dbReference>
<evidence type="ECO:0000313" key="1">
    <source>
        <dbReference type="EMBL" id="JAD69635.1"/>
    </source>
</evidence>
<protein>
    <submittedName>
        <fullName evidence="1">Uncharacterized protein</fullName>
    </submittedName>
</protein>
<sequence>MTGQFYFHNRFGWTQLQGPSLQISQTSLVSAKVISQKTNAHT</sequence>
<proteinExistence type="predicted"/>
<reference evidence="1" key="1">
    <citation type="submission" date="2014-09" db="EMBL/GenBank/DDBJ databases">
        <authorList>
            <person name="Magalhaes I.L.F."/>
            <person name="Oliveira U."/>
            <person name="Santos F.R."/>
            <person name="Vidigal T.H.D.A."/>
            <person name="Brescovit A.D."/>
            <person name="Santos A.J."/>
        </authorList>
    </citation>
    <scope>NUCLEOTIDE SEQUENCE</scope>
    <source>
        <tissue evidence="1">Shoot tissue taken approximately 20 cm above the soil surface</tissue>
    </source>
</reference>
<dbReference type="AlphaFoldDB" id="A0A0A9C8D6"/>
<organism evidence="1">
    <name type="scientific">Arundo donax</name>
    <name type="common">Giant reed</name>
    <name type="synonym">Donax arundinaceus</name>
    <dbReference type="NCBI Taxonomy" id="35708"/>
    <lineage>
        <taxon>Eukaryota</taxon>
        <taxon>Viridiplantae</taxon>
        <taxon>Streptophyta</taxon>
        <taxon>Embryophyta</taxon>
        <taxon>Tracheophyta</taxon>
        <taxon>Spermatophyta</taxon>
        <taxon>Magnoliopsida</taxon>
        <taxon>Liliopsida</taxon>
        <taxon>Poales</taxon>
        <taxon>Poaceae</taxon>
        <taxon>PACMAD clade</taxon>
        <taxon>Arundinoideae</taxon>
        <taxon>Arundineae</taxon>
        <taxon>Arundo</taxon>
    </lineage>
</organism>
<accession>A0A0A9C8D6</accession>
<name>A0A0A9C8D6_ARUDO</name>